<name>A0AAU7BUS5_9FLAO</name>
<dbReference type="EMBL" id="CP157199">
    <property type="protein sequence ID" value="XBG61854.1"/>
    <property type="molecule type" value="Genomic_DNA"/>
</dbReference>
<sequence>MDKVKILVVEDEIIIADSICETLRELGYDAFEPAISYTEAIEVIENEIPDIAILDIELSGNKTGIDLANTIKKEYKFPFIFLTSNADVITLNKAKTVMPSAYLVKPFSKNELYTSIEIALYNFSQKIGQLNSDNLIIKEALFIKEKGVFYKLAFKDILYIKSAHIYVEIILKDKKKYVVRGSLNDILEKLNYSFIRSHRSYIVNTTYLDQVSYTSLKLYDITIPIGKKYRQDILARVNVL</sequence>
<proteinExistence type="predicted"/>
<feature type="domain" description="HTH LytTR-type" evidence="3">
    <location>
        <begin position="141"/>
        <end position="239"/>
    </location>
</feature>
<dbReference type="Gene3D" id="3.40.50.2300">
    <property type="match status" value="1"/>
</dbReference>
<dbReference type="InterPro" id="IPR007492">
    <property type="entry name" value="LytTR_DNA-bd_dom"/>
</dbReference>
<dbReference type="Pfam" id="PF04397">
    <property type="entry name" value="LytTR"/>
    <property type="match status" value="1"/>
</dbReference>
<dbReference type="PROSITE" id="PS50110">
    <property type="entry name" value="RESPONSE_REGULATORY"/>
    <property type="match status" value="1"/>
</dbReference>
<evidence type="ECO:0000313" key="4">
    <source>
        <dbReference type="EMBL" id="XBG61854.1"/>
    </source>
</evidence>
<evidence type="ECO:0000259" key="2">
    <source>
        <dbReference type="PROSITE" id="PS50110"/>
    </source>
</evidence>
<feature type="domain" description="Response regulatory" evidence="2">
    <location>
        <begin position="5"/>
        <end position="120"/>
    </location>
</feature>
<dbReference type="PANTHER" id="PTHR37299:SF1">
    <property type="entry name" value="STAGE 0 SPORULATION PROTEIN A HOMOLOG"/>
    <property type="match status" value="1"/>
</dbReference>
<dbReference type="InterPro" id="IPR001789">
    <property type="entry name" value="Sig_transdc_resp-reg_receiver"/>
</dbReference>
<dbReference type="AlphaFoldDB" id="A0AAU7BUS5"/>
<dbReference type="Pfam" id="PF00072">
    <property type="entry name" value="Response_reg"/>
    <property type="match status" value="1"/>
</dbReference>
<dbReference type="SMART" id="SM00850">
    <property type="entry name" value="LytTR"/>
    <property type="match status" value="1"/>
</dbReference>
<gene>
    <name evidence="4" type="ORF">ABGB03_02895</name>
</gene>
<dbReference type="RefSeq" id="WP_347924677.1">
    <property type="nucleotide sequence ID" value="NZ_CP157199.1"/>
</dbReference>
<dbReference type="SMART" id="SM00448">
    <property type="entry name" value="REC"/>
    <property type="match status" value="1"/>
</dbReference>
<reference evidence="4" key="1">
    <citation type="submission" date="2024-05" db="EMBL/GenBank/DDBJ databases">
        <title>Pontimicrobium maritimus sp. nov., isolated form sea water.</title>
        <authorList>
            <person name="Muhammad N."/>
            <person name="Vuong T.Q."/>
            <person name="Han H.L."/>
            <person name="Kim S.-G."/>
        </authorList>
    </citation>
    <scope>NUCLEOTIDE SEQUENCE</scope>
    <source>
        <strain evidence="4">SW4</strain>
    </source>
</reference>
<dbReference type="CDD" id="cd17534">
    <property type="entry name" value="REC_DC-like"/>
    <property type="match status" value="1"/>
</dbReference>
<dbReference type="GO" id="GO:0003677">
    <property type="term" value="F:DNA binding"/>
    <property type="evidence" value="ECO:0007669"/>
    <property type="project" value="InterPro"/>
</dbReference>
<dbReference type="SUPFAM" id="SSF52172">
    <property type="entry name" value="CheY-like"/>
    <property type="match status" value="1"/>
</dbReference>
<protein>
    <submittedName>
        <fullName evidence="4">Response regulator</fullName>
    </submittedName>
</protein>
<dbReference type="PANTHER" id="PTHR37299">
    <property type="entry name" value="TRANSCRIPTIONAL REGULATOR-RELATED"/>
    <property type="match status" value="1"/>
</dbReference>
<evidence type="ECO:0000259" key="3">
    <source>
        <dbReference type="PROSITE" id="PS50930"/>
    </source>
</evidence>
<dbReference type="Gene3D" id="2.40.50.1020">
    <property type="entry name" value="LytTr DNA-binding domain"/>
    <property type="match status" value="1"/>
</dbReference>
<dbReference type="InterPro" id="IPR011006">
    <property type="entry name" value="CheY-like_superfamily"/>
</dbReference>
<evidence type="ECO:0000256" key="1">
    <source>
        <dbReference type="PROSITE-ProRule" id="PRU00169"/>
    </source>
</evidence>
<feature type="modified residue" description="4-aspartylphosphate" evidence="1">
    <location>
        <position position="55"/>
    </location>
</feature>
<organism evidence="4">
    <name type="scientific">Pontimicrobium sp. SW4</name>
    <dbReference type="NCBI Taxonomy" id="3153519"/>
    <lineage>
        <taxon>Bacteria</taxon>
        <taxon>Pseudomonadati</taxon>
        <taxon>Bacteroidota</taxon>
        <taxon>Flavobacteriia</taxon>
        <taxon>Flavobacteriales</taxon>
        <taxon>Flavobacteriaceae</taxon>
        <taxon>Pontimicrobium</taxon>
    </lineage>
</organism>
<keyword evidence="1" id="KW-0597">Phosphoprotein</keyword>
<accession>A0AAU7BUS5</accession>
<dbReference type="GO" id="GO:0000156">
    <property type="term" value="F:phosphorelay response regulator activity"/>
    <property type="evidence" value="ECO:0007669"/>
    <property type="project" value="InterPro"/>
</dbReference>
<dbReference type="InterPro" id="IPR046947">
    <property type="entry name" value="LytR-like"/>
</dbReference>
<dbReference type="PROSITE" id="PS50930">
    <property type="entry name" value="HTH_LYTTR"/>
    <property type="match status" value="1"/>
</dbReference>